<proteinExistence type="predicted"/>
<organism evidence="2 3">
    <name type="scientific">Trichinella spiralis</name>
    <name type="common">Trichina worm</name>
    <dbReference type="NCBI Taxonomy" id="6334"/>
    <lineage>
        <taxon>Eukaryota</taxon>
        <taxon>Metazoa</taxon>
        <taxon>Ecdysozoa</taxon>
        <taxon>Nematoda</taxon>
        <taxon>Enoplea</taxon>
        <taxon>Dorylaimia</taxon>
        <taxon>Trichinellida</taxon>
        <taxon>Trichinellidae</taxon>
        <taxon>Trichinella</taxon>
    </lineage>
</organism>
<feature type="transmembrane region" description="Helical" evidence="1">
    <location>
        <begin position="32"/>
        <end position="50"/>
    </location>
</feature>
<sequence>MLQYRRLNSSSAILALITNNKCDMLDEFQTHFSVWFHFTVACCSYYLYIIEHKWSKQSSSAVAVVVVLIAIGFRLY</sequence>
<dbReference type="EMBL" id="JYDH01000046">
    <property type="protein sequence ID" value="KRY36101.1"/>
    <property type="molecule type" value="Genomic_DNA"/>
</dbReference>
<evidence type="ECO:0000313" key="2">
    <source>
        <dbReference type="EMBL" id="KRY36101.1"/>
    </source>
</evidence>
<accession>A0A0V1BG77</accession>
<dbReference type="Proteomes" id="UP000054776">
    <property type="component" value="Unassembled WGS sequence"/>
</dbReference>
<evidence type="ECO:0000313" key="3">
    <source>
        <dbReference type="Proteomes" id="UP000054776"/>
    </source>
</evidence>
<protein>
    <recommendedName>
        <fullName evidence="4">Transmembrane protein</fullName>
    </recommendedName>
</protein>
<reference evidence="2 3" key="1">
    <citation type="submission" date="2015-01" db="EMBL/GenBank/DDBJ databases">
        <title>Evolution of Trichinella species and genotypes.</title>
        <authorList>
            <person name="Korhonen P.K."/>
            <person name="Edoardo P."/>
            <person name="Giuseppe L.R."/>
            <person name="Gasser R.B."/>
        </authorList>
    </citation>
    <scope>NUCLEOTIDE SEQUENCE [LARGE SCALE GENOMIC DNA]</scope>
    <source>
        <strain evidence="2">ISS3</strain>
    </source>
</reference>
<evidence type="ECO:0000256" key="1">
    <source>
        <dbReference type="SAM" id="Phobius"/>
    </source>
</evidence>
<keyword evidence="1" id="KW-1133">Transmembrane helix</keyword>
<dbReference type="OrthoDB" id="10372919at2759"/>
<feature type="transmembrane region" description="Helical" evidence="1">
    <location>
        <begin position="57"/>
        <end position="75"/>
    </location>
</feature>
<comment type="caution">
    <text evidence="2">The sequence shown here is derived from an EMBL/GenBank/DDBJ whole genome shotgun (WGS) entry which is preliminary data.</text>
</comment>
<keyword evidence="1" id="KW-0472">Membrane</keyword>
<keyword evidence="3" id="KW-1185">Reference proteome</keyword>
<dbReference type="AlphaFoldDB" id="A0A0V1BG77"/>
<name>A0A0V1BG77_TRISP</name>
<keyword evidence="1" id="KW-0812">Transmembrane</keyword>
<evidence type="ECO:0008006" key="4">
    <source>
        <dbReference type="Google" id="ProtNLM"/>
    </source>
</evidence>
<dbReference type="InParanoid" id="A0A0V1BG77"/>
<gene>
    <name evidence="2" type="ORF">T01_15427</name>
</gene>